<feature type="domain" description="Gram-positive cocci surface proteins LPxTG" evidence="6">
    <location>
        <begin position="483"/>
        <end position="517"/>
    </location>
</feature>
<dbReference type="InterPro" id="IPR021021">
    <property type="entry name" value="Fibronectin-binding_SSURE"/>
</dbReference>
<feature type="region of interest" description="Disordered" evidence="5">
    <location>
        <begin position="42"/>
        <end position="66"/>
    </location>
</feature>
<dbReference type="EMBL" id="LCVB01000033">
    <property type="protein sequence ID" value="KLJ28036.1"/>
    <property type="molecule type" value="Genomic_DNA"/>
</dbReference>
<evidence type="ECO:0000256" key="1">
    <source>
        <dbReference type="ARBA" id="ARBA00022512"/>
    </source>
</evidence>
<dbReference type="Pfam" id="PF00746">
    <property type="entry name" value="Gram_pos_anchor"/>
    <property type="match status" value="1"/>
</dbReference>
<dbReference type="RefSeq" id="WP_000703866.1">
    <property type="nucleotide sequence ID" value="NZ_AP018935.1"/>
</dbReference>
<dbReference type="Proteomes" id="UP000256718">
    <property type="component" value="Unassembled WGS sequence"/>
</dbReference>
<name>A0A0E1EFV1_STRAG</name>
<reference evidence="9 12" key="2">
    <citation type="journal article" date="2016" name="Sci. Rep.">
        <title>Serotype IV Streptococcus agalactiae ST-452 has arisen from large genomic recombination events between CC23 and the hypervirulent CC17 lineages.</title>
        <authorList>
            <person name="Campisi E."/>
            <person name="Rinaudo C.D."/>
            <person name="Donati C."/>
            <person name="Barucco M."/>
            <person name="Torricelli G."/>
            <person name="Edwards M.S."/>
            <person name="Baker C.J."/>
            <person name="Margarit I."/>
            <person name="Rosini R."/>
        </authorList>
    </citation>
    <scope>NUCLEOTIDE SEQUENCE [LARGE SCALE GENOMIC DNA]</scope>
    <source>
        <strain evidence="9 12">CZ-PW-140</strain>
    </source>
</reference>
<dbReference type="Proteomes" id="UP000093122">
    <property type="component" value="Unassembled WGS sequence"/>
</dbReference>
<dbReference type="NCBIfam" id="TIGR01167">
    <property type="entry name" value="LPXTG_anchor"/>
    <property type="match status" value="1"/>
</dbReference>
<dbReference type="NCBIfam" id="TIGR01168">
    <property type="entry name" value="YSIRK_signal"/>
    <property type="match status" value="1"/>
</dbReference>
<keyword evidence="4" id="KW-0572">Peptidoglycan-anchor</keyword>
<keyword evidence="2" id="KW-0964">Secreted</keyword>
<dbReference type="InterPro" id="IPR005877">
    <property type="entry name" value="YSIRK_signal_dom"/>
</dbReference>
<evidence type="ECO:0000259" key="7">
    <source>
        <dbReference type="Pfam" id="PF04650"/>
    </source>
</evidence>
<dbReference type="Pfam" id="PF04650">
    <property type="entry name" value="YSIRK_signal"/>
    <property type="match status" value="1"/>
</dbReference>
<dbReference type="Pfam" id="PF11966">
    <property type="entry name" value="SSURE"/>
    <property type="match status" value="2"/>
</dbReference>
<evidence type="ECO:0000259" key="6">
    <source>
        <dbReference type="Pfam" id="PF00746"/>
    </source>
</evidence>
<evidence type="ECO:0000313" key="9">
    <source>
        <dbReference type="EMBL" id="OCM70916.1"/>
    </source>
</evidence>
<protein>
    <submittedName>
        <fullName evidence="8">Cell surface protein</fullName>
    </submittedName>
    <submittedName>
        <fullName evidence="10">YSIRK signal domain/LPXTG anchor domain surface protein</fullName>
    </submittedName>
</protein>
<evidence type="ECO:0000313" key="10">
    <source>
        <dbReference type="EMBL" id="RDY91183.1"/>
    </source>
</evidence>
<comment type="caution">
    <text evidence="10">The sequence shown here is derived from an EMBL/GenBank/DDBJ whole genome shotgun (WGS) entry which is preliminary data.</text>
</comment>
<gene>
    <name evidence="9" type="ORF">AX245_03570</name>
    <name evidence="10" type="ORF">C4618_01515</name>
    <name evidence="8" type="ORF">WA45_09210</name>
</gene>
<evidence type="ECO:0000256" key="5">
    <source>
        <dbReference type="SAM" id="MobiDB-lite"/>
    </source>
</evidence>
<dbReference type="EMBL" id="MAWT01000042">
    <property type="protein sequence ID" value="OCM70916.1"/>
    <property type="molecule type" value="Genomic_DNA"/>
</dbReference>
<evidence type="ECO:0000313" key="13">
    <source>
        <dbReference type="Proteomes" id="UP000256718"/>
    </source>
</evidence>
<feature type="domain" description="YSIRK Gram-positive signal peptide" evidence="7">
    <location>
        <begin position="7"/>
        <end position="25"/>
    </location>
</feature>
<dbReference type="Proteomes" id="UP000035174">
    <property type="component" value="Unassembled WGS sequence"/>
</dbReference>
<dbReference type="EMBL" id="QHGZ01000047">
    <property type="protein sequence ID" value="RDY91183.1"/>
    <property type="molecule type" value="Genomic_DNA"/>
</dbReference>
<evidence type="ECO:0000256" key="4">
    <source>
        <dbReference type="ARBA" id="ARBA00023088"/>
    </source>
</evidence>
<reference evidence="10 13" key="3">
    <citation type="journal article" date="2018" name="Emerg. Microbes Infect.">
        <title>Phenotypic and molecular analysis of nontypeable Group B streptococci: identification of cps2a and hybrid cps2a/cps5 Group B streptococcal capsule gene clusters.</title>
        <authorList>
            <person name="Alhhazmi A."/>
            <person name="Tyrrell G.J."/>
        </authorList>
    </citation>
    <scope>NUCLEOTIDE SEQUENCE [LARGE SCALE GENOMIC DNA]</scope>
    <source>
        <strain evidence="10 13">PLGBS17</strain>
    </source>
</reference>
<reference evidence="8 11" key="1">
    <citation type="journal article" date="2015" name="PLoS ONE">
        <title>Genomic analysis reveals the molecular basis for capsule loss in the group B streptococcus population.</title>
        <authorList>
            <consortium name="DEVANI Consortium"/>
            <person name="Rosini R."/>
            <person name="Campisi E."/>
            <person name="De Chiara M."/>
            <person name="Tettelin H."/>
            <person name="Rinaudo D."/>
            <person name="Toniolo C."/>
            <person name="Metruccio M."/>
            <person name="Guidotti S."/>
            <person name="Sorensen U.B."/>
            <person name="Kilian M."/>
            <person name="Ramirez M."/>
            <person name="Janulczyk R."/>
            <person name="Donati C."/>
            <person name="Grandi G."/>
            <person name="Margarit I."/>
        </authorList>
    </citation>
    <scope>NUCLEOTIDE SEQUENCE [LARGE SCALE GENOMIC DNA]</scope>
    <source>
        <strain evidence="8 11">ES-PW-063</strain>
    </source>
</reference>
<evidence type="ECO:0000256" key="3">
    <source>
        <dbReference type="ARBA" id="ARBA00022729"/>
    </source>
</evidence>
<evidence type="ECO:0000256" key="2">
    <source>
        <dbReference type="ARBA" id="ARBA00022525"/>
    </source>
</evidence>
<evidence type="ECO:0000313" key="8">
    <source>
        <dbReference type="EMBL" id="KLJ28036.1"/>
    </source>
</evidence>
<accession>A0A0E1EFV1</accession>
<keyword evidence="1" id="KW-0134">Cell wall</keyword>
<sequence>MKISQYNKWSIRRLKVGAASVMIASGSIVALGQSHIVSADEMSQPKTTITAPTANTSTNVESSTDKALSKVTTMETSSEMPKMQNMAKVEKTSDKPMMVATSVRKMMATPTPVAMTKTTSVDEVKKSTDTAFKQTVDVPAHYVNAAKGNGPFLAGVNQTIPYEAFGGDGMLTRLILKSSEGAKWSDNGVDKNSPLLPLKGLTKGKYFYQVSLNGNTTGKEGQALLDQIKANDKHSYQATIRVYGAKDGKVDLKNMISQKMVTINIPHITTDMEVKNSLKMAFKEKVDVPAKYVSAAKAKGPFLAGVNETIPYEAFGGDGMLTRLILKASEGAKWSDNGVDKNSPLLPLKDLTKGKYFYQVSLNGNTAGKKGQALLDQIKANGSHTYQATITIYGTKDGKVDMNTILGQKTVMIHINVAKKDMNSTSMMMKKDKMTMPMKKEMTSSKINTGMMMSNNKMSANMQMSSQAKSNDKAGKKMSMMSKNLPNTGETKQQNVGVLGMLSLAFATGLTALGLKKSKQR</sequence>
<dbReference type="AlphaFoldDB" id="A0A0E1EFV1"/>
<feature type="compositionally biased region" description="Low complexity" evidence="5">
    <location>
        <begin position="47"/>
        <end position="59"/>
    </location>
</feature>
<keyword evidence="3" id="KW-0732">Signal</keyword>
<dbReference type="KEGG" id="sage:EN72_02325"/>
<evidence type="ECO:0000313" key="12">
    <source>
        <dbReference type="Proteomes" id="UP000093122"/>
    </source>
</evidence>
<organism evidence="10 13">
    <name type="scientific">Streptococcus agalactiae</name>
    <dbReference type="NCBI Taxonomy" id="1311"/>
    <lineage>
        <taxon>Bacteria</taxon>
        <taxon>Bacillati</taxon>
        <taxon>Bacillota</taxon>
        <taxon>Bacilli</taxon>
        <taxon>Lactobacillales</taxon>
        <taxon>Streptococcaceae</taxon>
        <taxon>Streptococcus</taxon>
    </lineage>
</organism>
<dbReference type="InterPro" id="IPR019931">
    <property type="entry name" value="LPXTG_anchor"/>
</dbReference>
<proteinExistence type="predicted"/>
<evidence type="ECO:0000313" key="11">
    <source>
        <dbReference type="Proteomes" id="UP000035174"/>
    </source>
</evidence>